<dbReference type="SMART" id="SM00209">
    <property type="entry name" value="TSP1"/>
    <property type="match status" value="1"/>
</dbReference>
<dbReference type="PANTHER" id="PTHR31936">
    <property type="entry name" value="PROTEIN CBG18744"/>
    <property type="match status" value="1"/>
</dbReference>
<name>A0A8R1HXB6_CAEJA</name>
<sequence length="102" mass="11066">MAAPDNLAEIPNQRAKRADCDSTFGDWSEWTTCDKDCGFCGTQSRSRVCTSSSGCDCTGETTESQACSTSDTICLAPSASCCPHTYIKKVDILNRRFFCGLE</sequence>
<dbReference type="EnsemblMetazoa" id="CJA11264.1">
    <property type="protein sequence ID" value="CJA11264.1"/>
    <property type="gene ID" value="WBGene00130468"/>
</dbReference>
<organism evidence="1 2">
    <name type="scientific">Caenorhabditis japonica</name>
    <dbReference type="NCBI Taxonomy" id="281687"/>
    <lineage>
        <taxon>Eukaryota</taxon>
        <taxon>Metazoa</taxon>
        <taxon>Ecdysozoa</taxon>
        <taxon>Nematoda</taxon>
        <taxon>Chromadorea</taxon>
        <taxon>Rhabditida</taxon>
        <taxon>Rhabditina</taxon>
        <taxon>Rhabditomorpha</taxon>
        <taxon>Rhabditoidea</taxon>
        <taxon>Rhabditidae</taxon>
        <taxon>Peloderinae</taxon>
        <taxon>Caenorhabditis</taxon>
    </lineage>
</organism>
<evidence type="ECO:0000313" key="2">
    <source>
        <dbReference type="Proteomes" id="UP000005237"/>
    </source>
</evidence>
<dbReference type="InterPro" id="IPR036383">
    <property type="entry name" value="TSP1_rpt_sf"/>
</dbReference>
<reference evidence="1" key="2">
    <citation type="submission" date="2022-06" db="UniProtKB">
        <authorList>
            <consortium name="EnsemblMetazoa"/>
        </authorList>
    </citation>
    <scope>IDENTIFICATION</scope>
    <source>
        <strain evidence="1">DF5081</strain>
    </source>
</reference>
<keyword evidence="2" id="KW-1185">Reference proteome</keyword>
<dbReference type="Gene3D" id="2.20.100.10">
    <property type="entry name" value="Thrombospondin type-1 (TSP1) repeat"/>
    <property type="match status" value="1"/>
</dbReference>
<dbReference type="SUPFAM" id="SSF82895">
    <property type="entry name" value="TSP-1 type 1 repeat"/>
    <property type="match status" value="1"/>
</dbReference>
<evidence type="ECO:0008006" key="3">
    <source>
        <dbReference type="Google" id="ProtNLM"/>
    </source>
</evidence>
<dbReference type="AlphaFoldDB" id="A0A8R1HXB6"/>
<dbReference type="PANTHER" id="PTHR31936:SF5">
    <property type="entry name" value="VENOM PROTEIN"/>
    <property type="match status" value="1"/>
</dbReference>
<proteinExistence type="predicted"/>
<dbReference type="Pfam" id="PF00090">
    <property type="entry name" value="TSP_1"/>
    <property type="match status" value="1"/>
</dbReference>
<accession>A0A8R1HXB6</accession>
<dbReference type="Proteomes" id="UP000005237">
    <property type="component" value="Unassembled WGS sequence"/>
</dbReference>
<dbReference type="PRINTS" id="PR01705">
    <property type="entry name" value="TSP1REPEAT"/>
</dbReference>
<dbReference type="PROSITE" id="PS50092">
    <property type="entry name" value="TSP1"/>
    <property type="match status" value="1"/>
</dbReference>
<dbReference type="InterPro" id="IPR000884">
    <property type="entry name" value="TSP1_rpt"/>
</dbReference>
<protein>
    <recommendedName>
        <fullName evidence="3">Thrombospondin type 1 domain protein</fullName>
    </recommendedName>
</protein>
<reference evidence="2" key="1">
    <citation type="submission" date="2010-08" db="EMBL/GenBank/DDBJ databases">
        <authorList>
            <consortium name="Caenorhabditis japonica Sequencing Consortium"/>
            <person name="Wilson R.K."/>
        </authorList>
    </citation>
    <scope>NUCLEOTIDE SEQUENCE [LARGE SCALE GENOMIC DNA]</scope>
    <source>
        <strain evidence="2">DF5081</strain>
    </source>
</reference>
<dbReference type="OMA" id="PSCCPHT"/>
<evidence type="ECO:0000313" key="1">
    <source>
        <dbReference type="EnsemblMetazoa" id="CJA11264.1"/>
    </source>
</evidence>